<gene>
    <name evidence="1" type="ORF">CLO192961_LOCUS266406</name>
</gene>
<comment type="caution">
    <text evidence="1">The sequence shown here is derived from an EMBL/GenBank/DDBJ whole genome shotgun (WGS) entry which is preliminary data.</text>
</comment>
<name>A0ABY6UEQ7_BIOOC</name>
<evidence type="ECO:0000313" key="1">
    <source>
        <dbReference type="EMBL" id="VUC29686.1"/>
    </source>
</evidence>
<proteinExistence type="predicted"/>
<protein>
    <submittedName>
        <fullName evidence="1">Uncharacterized protein</fullName>
    </submittedName>
</protein>
<sequence>MVQVLMGQLIENPSSHLRLNIVFKWAAGLKDGLSLLLQQLGDDERIINTGNGRQLRYALEVVPGLIVDSDTLRHQQNEGGEHPAVRRDVEGVYAGDTIAHSRSDSYPPKTRRVQTTIRLQT</sequence>
<keyword evidence="2" id="KW-1185">Reference proteome</keyword>
<evidence type="ECO:0000313" key="2">
    <source>
        <dbReference type="Proteomes" id="UP000766486"/>
    </source>
</evidence>
<dbReference type="EMBL" id="CABFNS010000809">
    <property type="protein sequence ID" value="VUC29686.1"/>
    <property type="molecule type" value="Genomic_DNA"/>
</dbReference>
<accession>A0ABY6UEQ7</accession>
<organism evidence="1 2">
    <name type="scientific">Bionectria ochroleuca</name>
    <name type="common">Gliocladium roseum</name>
    <dbReference type="NCBI Taxonomy" id="29856"/>
    <lineage>
        <taxon>Eukaryota</taxon>
        <taxon>Fungi</taxon>
        <taxon>Dikarya</taxon>
        <taxon>Ascomycota</taxon>
        <taxon>Pezizomycotina</taxon>
        <taxon>Sordariomycetes</taxon>
        <taxon>Hypocreomycetidae</taxon>
        <taxon>Hypocreales</taxon>
        <taxon>Bionectriaceae</taxon>
        <taxon>Clonostachys</taxon>
    </lineage>
</organism>
<reference evidence="1 2" key="1">
    <citation type="submission" date="2019-06" db="EMBL/GenBank/DDBJ databases">
        <authorList>
            <person name="Broberg M."/>
        </authorList>
    </citation>
    <scope>NUCLEOTIDE SEQUENCE [LARGE SCALE GENOMIC DNA]</scope>
</reference>
<dbReference type="Proteomes" id="UP000766486">
    <property type="component" value="Unassembled WGS sequence"/>
</dbReference>